<dbReference type="GeneID" id="57970462"/>
<protein>
    <submittedName>
        <fullName evidence="8">Substrate-binding domain-containing protein</fullName>
    </submittedName>
</protein>
<dbReference type="EMBL" id="JAINVB010000001">
    <property type="protein sequence ID" value="MCK0086360.1"/>
    <property type="molecule type" value="Genomic_DNA"/>
</dbReference>
<evidence type="ECO:0000313" key="7">
    <source>
        <dbReference type="EMBL" id="MCK0086360.1"/>
    </source>
</evidence>
<dbReference type="Proteomes" id="UP001300871">
    <property type="component" value="Unassembled WGS sequence"/>
</dbReference>
<reference evidence="8" key="2">
    <citation type="submission" date="2023-01" db="EMBL/GenBank/DDBJ databases">
        <title>Human gut microbiome strain richness.</title>
        <authorList>
            <person name="Chen-Liaw A."/>
        </authorList>
    </citation>
    <scope>NUCLEOTIDE SEQUENCE</scope>
    <source>
        <strain evidence="8">B1_m1001713B170214d0_201011</strain>
    </source>
</reference>
<evidence type="ECO:0000256" key="2">
    <source>
        <dbReference type="ARBA" id="ARBA00022448"/>
    </source>
</evidence>
<evidence type="ECO:0000256" key="3">
    <source>
        <dbReference type="ARBA" id="ARBA00022597"/>
    </source>
</evidence>
<dbReference type="InterPro" id="IPR050555">
    <property type="entry name" value="Bact_Solute-Bind_Prot2"/>
</dbReference>
<dbReference type="PANTHER" id="PTHR30036:SF2">
    <property type="entry name" value="D-GALACTOSE_METHYL-GALACTOSIDE BINDING PERIPLASMIC PROTEIN MGLB"/>
    <property type="match status" value="1"/>
</dbReference>
<comment type="caution">
    <text evidence="8">The sequence shown here is derived from an EMBL/GenBank/DDBJ whole genome shotgun (WGS) entry which is preliminary data.</text>
</comment>
<evidence type="ECO:0000256" key="1">
    <source>
        <dbReference type="ARBA" id="ARBA00004196"/>
    </source>
</evidence>
<gene>
    <name evidence="7" type="ORF">K5I21_10875</name>
    <name evidence="8" type="ORF">PM006_07260</name>
</gene>
<keyword evidence="2" id="KW-0813">Transport</keyword>
<evidence type="ECO:0000256" key="5">
    <source>
        <dbReference type="SAM" id="SignalP"/>
    </source>
</evidence>
<feature type="domain" description="Periplasmic binding protein" evidence="6">
    <location>
        <begin position="69"/>
        <end position="346"/>
    </location>
</feature>
<dbReference type="InterPro" id="IPR025997">
    <property type="entry name" value="SBP_2_dom"/>
</dbReference>
<reference evidence="7" key="1">
    <citation type="journal article" date="2022" name="Cell Host Microbe">
        <title>Colonization of the live biotherapeutic product VE303 and modulation of the microbiota and metabolites in healthy volunteers.</title>
        <authorList>
            <person name="Dsouza M."/>
            <person name="Menon R."/>
            <person name="Crossette E."/>
            <person name="Bhattarai S.K."/>
            <person name="Schneider J."/>
            <person name="Kim Y.G."/>
            <person name="Reddy S."/>
            <person name="Caballero S."/>
            <person name="Felix C."/>
            <person name="Cornacchione L."/>
            <person name="Hendrickson J."/>
            <person name="Watson A.R."/>
            <person name="Minot S.S."/>
            <person name="Greenfield N."/>
            <person name="Schopf L."/>
            <person name="Szabady R."/>
            <person name="Patarroyo J."/>
            <person name="Smith W."/>
            <person name="Harrison P."/>
            <person name="Kuijper E.J."/>
            <person name="Kelly C.P."/>
            <person name="Olle B."/>
            <person name="Bobilev D."/>
            <person name="Silber J.L."/>
            <person name="Bucci V."/>
            <person name="Roberts B."/>
            <person name="Faith J."/>
            <person name="Norman J.M."/>
        </authorList>
    </citation>
    <scope>NUCLEOTIDE SEQUENCE</scope>
    <source>
        <strain evidence="7">VE303-04</strain>
    </source>
</reference>
<dbReference type="InterPro" id="IPR028082">
    <property type="entry name" value="Peripla_BP_I"/>
</dbReference>
<dbReference type="Pfam" id="PF13407">
    <property type="entry name" value="Peripla_BP_4"/>
    <property type="match status" value="1"/>
</dbReference>
<dbReference type="AlphaFoldDB" id="A0AAW6AVV1"/>
<dbReference type="PANTHER" id="PTHR30036">
    <property type="entry name" value="D-XYLOSE-BINDING PERIPLASMIC PROTEIN"/>
    <property type="match status" value="1"/>
</dbReference>
<dbReference type="Proteomes" id="UP001203136">
    <property type="component" value="Unassembled WGS sequence"/>
</dbReference>
<keyword evidence="4 5" id="KW-0732">Signal</keyword>
<name>A0AAW6AVV1_CLOSY</name>
<accession>A0AAW6AVV1</accession>
<feature type="signal peptide" evidence="5">
    <location>
        <begin position="1"/>
        <end position="24"/>
    </location>
</feature>
<dbReference type="Gene3D" id="3.40.50.2300">
    <property type="match status" value="2"/>
</dbReference>
<dbReference type="PROSITE" id="PS51257">
    <property type="entry name" value="PROKAR_LIPOPROTEIN"/>
    <property type="match status" value="1"/>
</dbReference>
<dbReference type="RefSeq" id="WP_004462108.1">
    <property type="nucleotide sequence ID" value="NZ_BAABZD010000009.1"/>
</dbReference>
<feature type="chain" id="PRO_5044477594" evidence="5">
    <location>
        <begin position="25"/>
        <end position="372"/>
    </location>
</feature>
<sequence>MRSLKKFMAAGLAAAMVFSMTACSSKPAETAAPETQAETTADTTAEAVEEAKTEAAEAVEGKDPAEVKVGISIYQFADNFMTVYRQELERYLTEELGVKKENISIMDGKNDQGEQMNQIRNFITTGVDVMIINLVQASSEPTVTEECAKAGIPVVYINREPEAEREQAWVDEGIKATYVGADARQSGTFQGEEIAELENKGDADGDGVVRYIMVQGDPENVDAQYRTEFSIKALTDAGIEVEELVKMRGDWDQTKGQEITANALAQHGAKIDVVFCNNDAMALGALQAIEAAGRTVNKDIYLVGVDALVEAVENVMNDKMTGTVFNDYLGQAHTAADRAMDFVNGKDVKNVYMVDYVKVTKDNAAEILELVK</sequence>
<evidence type="ECO:0000313" key="8">
    <source>
        <dbReference type="EMBL" id="MDB1999994.1"/>
    </source>
</evidence>
<evidence type="ECO:0000259" key="6">
    <source>
        <dbReference type="Pfam" id="PF13407"/>
    </source>
</evidence>
<dbReference type="GO" id="GO:0030246">
    <property type="term" value="F:carbohydrate binding"/>
    <property type="evidence" value="ECO:0007669"/>
    <property type="project" value="TreeGrafter"/>
</dbReference>
<keyword evidence="3" id="KW-0762">Sugar transport</keyword>
<organism evidence="8 9">
    <name type="scientific">Clostridium symbiosum</name>
    <name type="common">Bacteroides symbiosus</name>
    <dbReference type="NCBI Taxonomy" id="1512"/>
    <lineage>
        <taxon>Bacteria</taxon>
        <taxon>Bacillati</taxon>
        <taxon>Bacillota</taxon>
        <taxon>Clostridia</taxon>
        <taxon>Lachnospirales</taxon>
        <taxon>Lachnospiraceae</taxon>
        <taxon>Otoolea</taxon>
    </lineage>
</organism>
<evidence type="ECO:0000313" key="9">
    <source>
        <dbReference type="Proteomes" id="UP001300871"/>
    </source>
</evidence>
<dbReference type="GO" id="GO:0030288">
    <property type="term" value="C:outer membrane-bounded periplasmic space"/>
    <property type="evidence" value="ECO:0007669"/>
    <property type="project" value="TreeGrafter"/>
</dbReference>
<evidence type="ECO:0000256" key="4">
    <source>
        <dbReference type="ARBA" id="ARBA00022729"/>
    </source>
</evidence>
<dbReference type="SUPFAM" id="SSF53822">
    <property type="entry name" value="Periplasmic binding protein-like I"/>
    <property type="match status" value="1"/>
</dbReference>
<proteinExistence type="predicted"/>
<dbReference type="EMBL" id="JAQLGM010000013">
    <property type="protein sequence ID" value="MDB1999994.1"/>
    <property type="molecule type" value="Genomic_DNA"/>
</dbReference>
<comment type="subcellular location">
    <subcellularLocation>
        <location evidence="1">Cell envelope</location>
    </subcellularLocation>
</comment>